<dbReference type="Ensembl" id="ENSOTST00005113625.2">
    <property type="protein sequence ID" value="ENSOTSP00005105161.2"/>
    <property type="gene ID" value="ENSOTSG00005012825.2"/>
</dbReference>
<dbReference type="Gene3D" id="3.40.630.30">
    <property type="match status" value="1"/>
</dbReference>
<evidence type="ECO:0000313" key="3">
    <source>
        <dbReference type="Ensembl" id="ENSOTSP00005105161.2"/>
    </source>
</evidence>
<dbReference type="FunFam" id="1.20.58.240:FF:000001">
    <property type="entry name" value="O-GlcNAcase like"/>
    <property type="match status" value="1"/>
</dbReference>
<organism evidence="3 4">
    <name type="scientific">Oncorhynchus tshawytscha</name>
    <name type="common">Chinook salmon</name>
    <name type="synonym">Salmo tshawytscha</name>
    <dbReference type="NCBI Taxonomy" id="74940"/>
    <lineage>
        <taxon>Eukaryota</taxon>
        <taxon>Metazoa</taxon>
        <taxon>Chordata</taxon>
        <taxon>Craniata</taxon>
        <taxon>Vertebrata</taxon>
        <taxon>Euteleostomi</taxon>
        <taxon>Actinopterygii</taxon>
        <taxon>Neopterygii</taxon>
        <taxon>Teleostei</taxon>
        <taxon>Protacanthopterygii</taxon>
        <taxon>Salmoniformes</taxon>
        <taxon>Salmonidae</taxon>
        <taxon>Salmoninae</taxon>
        <taxon>Oncorhynchus</taxon>
    </lineage>
</organism>
<feature type="compositionally biased region" description="Low complexity" evidence="1">
    <location>
        <begin position="17"/>
        <end position="34"/>
    </location>
</feature>
<feature type="region of interest" description="Disordered" evidence="1">
    <location>
        <begin position="1"/>
        <end position="39"/>
    </location>
</feature>
<dbReference type="GO" id="GO:0009100">
    <property type="term" value="P:glycoprotein metabolic process"/>
    <property type="evidence" value="ECO:0007669"/>
    <property type="project" value="TreeGrafter"/>
</dbReference>
<dbReference type="InterPro" id="IPR051822">
    <property type="entry name" value="Glycosyl_Hydrolase_84"/>
</dbReference>
<dbReference type="GO" id="GO:0016231">
    <property type="term" value="F:beta-N-acetylglucosaminidase activity"/>
    <property type="evidence" value="ECO:0007669"/>
    <property type="project" value="TreeGrafter"/>
</dbReference>
<keyword evidence="4" id="KW-1185">Reference proteome</keyword>
<feature type="domain" description="GH84" evidence="2">
    <location>
        <begin position="51"/>
        <end position="294"/>
    </location>
</feature>
<dbReference type="Pfam" id="PF07555">
    <property type="entry name" value="NAGidase"/>
    <property type="match status" value="1"/>
</dbReference>
<dbReference type="SUPFAM" id="SSF51445">
    <property type="entry name" value="(Trans)glycosidases"/>
    <property type="match status" value="1"/>
</dbReference>
<dbReference type="Proteomes" id="UP000694402">
    <property type="component" value="Unassembled WGS sequence"/>
</dbReference>
<evidence type="ECO:0000313" key="4">
    <source>
        <dbReference type="Proteomes" id="UP000694402"/>
    </source>
</evidence>
<name>A0A8C8K9Z1_ONCTS</name>
<dbReference type="Gene3D" id="3.20.20.80">
    <property type="entry name" value="Glycosidases"/>
    <property type="match status" value="2"/>
</dbReference>
<proteinExistence type="predicted"/>
<dbReference type="SUPFAM" id="SSF55729">
    <property type="entry name" value="Acyl-CoA N-acyltransferases (Nat)"/>
    <property type="match status" value="1"/>
</dbReference>
<gene>
    <name evidence="3" type="primary">OGA</name>
</gene>
<accession>A0A8C8K9Z1</accession>
<feature type="region of interest" description="Disordered" evidence="1">
    <location>
        <begin position="413"/>
        <end position="445"/>
    </location>
</feature>
<dbReference type="PANTHER" id="PTHR13170">
    <property type="entry name" value="O-GLCNACASE"/>
    <property type="match status" value="1"/>
</dbReference>
<dbReference type="InterPro" id="IPR016181">
    <property type="entry name" value="Acyl_CoA_acyltransferase"/>
</dbReference>
<dbReference type="InterPro" id="IPR011496">
    <property type="entry name" value="O-GlcNAcase_cat"/>
</dbReference>
<evidence type="ECO:0000256" key="1">
    <source>
        <dbReference type="SAM" id="MobiDB-lite"/>
    </source>
</evidence>
<reference evidence="3" key="2">
    <citation type="submission" date="2025-09" db="UniProtKB">
        <authorList>
            <consortium name="Ensembl"/>
        </authorList>
    </citation>
    <scope>IDENTIFICATION</scope>
</reference>
<protein>
    <recommendedName>
        <fullName evidence="2">GH84 domain-containing protein</fullName>
    </recommendedName>
</protein>
<dbReference type="GeneTree" id="ENSGT00390000007726"/>
<dbReference type="PROSITE" id="PS52009">
    <property type="entry name" value="GH84"/>
    <property type="match status" value="1"/>
</dbReference>
<dbReference type="FunFam" id="3.40.630.30:FF:000023">
    <property type="entry name" value="protein O-GlcNAcase"/>
    <property type="match status" value="1"/>
</dbReference>
<dbReference type="InterPro" id="IPR017853">
    <property type="entry name" value="GH"/>
</dbReference>
<sequence length="876" mass="98518">MVQKGKAVVGTSQVEVEASPSSGPSEAGSEAPGSVEEPRSIGVELSGRRKFISGVVEGFYGRPWTMEQRKELFRRQQKWGLNTYLYAPKDDYKHRMFWREMYSVEEAEQLMTLISAAKEYGTEFIYAISPGLDITFSNQKEVSTLKRKLDQVTHFGCKSFALLFDDIDHNMCPADKEVFSSFAHAQVSITNEIFQYLGEPETFLFCPTGPKVVSKDITVESIEEVSKILKRAPVIWDNIHANDYDQKRLFLGPYKGRSTELIPRLKGVLTNPNCEFESNFVAIHTLATWYKSNMNGVRKDVAMTDGEDSTVSIQIKLENEGSDEELETDMLYSPQLALKLALTEWLGEFVVPHQYNSRQVPHSGAKSSAIDVSSLGASSLCSATTVTTVFQQPIMTPTGFLSVSNVVQVDVEKKESDEEPMEMVVEKPDETDPESDPVAEAANETKSSLVLIDKMSEDLKPMDTDREVLVLESKSPEEDIDMAPMQTDEQLKQDVFVPGPNEKALYTAEPLSLEDLTLLAELFYLPYEYGPKALHMLKEFNWLRANSSTVSVNCEGKEPEKVAEWKCRAEKFEEMCCSVIQMFTRLSNSANRTILYDLYPYIWDIKSITSMVKSFVQWLGCRSQATAQFLSGDQEPWAFRGGLAGEFQRLLPIDGANDLFFQPPPALPTSKIYSIRPYYAKDEHAVYKICREMYSEGVEELPFSGEEPDLIGDRLVGGFLNLSPDYGFVLEDEEGICGYALGTVDVKPFVKKCKMSWIPSMQEKYNKPDCQKDLSEAEKMMLSFHEEEEGLPESFLSNFPSLIKVDIHAKVTDPSVAKSMMGCLLSSLKANGSIGAFCEVRQADKRMMDFYSKLGCFEVAKMEGFPKDIIIMGRSL</sequence>
<dbReference type="Gene3D" id="1.20.58.240">
    <property type="entry name" value="STAT, domain 1"/>
    <property type="match status" value="1"/>
</dbReference>
<evidence type="ECO:0000259" key="2">
    <source>
        <dbReference type="PROSITE" id="PS52009"/>
    </source>
</evidence>
<dbReference type="PANTHER" id="PTHR13170:SF24">
    <property type="entry name" value="O-GLCNACASE"/>
    <property type="match status" value="1"/>
</dbReference>
<dbReference type="AlphaFoldDB" id="A0A8C8K9Z1"/>
<reference evidence="3" key="1">
    <citation type="submission" date="2025-08" db="UniProtKB">
        <authorList>
            <consortium name="Ensembl"/>
        </authorList>
    </citation>
    <scope>IDENTIFICATION</scope>
</reference>